<gene>
    <name evidence="2" type="ORF">EZS27_004088</name>
</gene>
<reference evidence="2" key="1">
    <citation type="submission" date="2019-03" db="EMBL/GenBank/DDBJ databases">
        <title>Single cell metagenomics reveals metabolic interactions within the superorganism composed of flagellate Streblomastix strix and complex community of Bacteroidetes bacteria on its surface.</title>
        <authorList>
            <person name="Treitli S.C."/>
            <person name="Kolisko M."/>
            <person name="Husnik F."/>
            <person name="Keeling P."/>
            <person name="Hampl V."/>
        </authorList>
    </citation>
    <scope>NUCLEOTIDE SEQUENCE</scope>
    <source>
        <strain evidence="2">STM</strain>
    </source>
</reference>
<dbReference type="SMART" id="SM00470">
    <property type="entry name" value="ParB"/>
    <property type="match status" value="1"/>
</dbReference>
<organism evidence="2">
    <name type="scientific">termite gut metagenome</name>
    <dbReference type="NCBI Taxonomy" id="433724"/>
    <lineage>
        <taxon>unclassified sequences</taxon>
        <taxon>metagenomes</taxon>
        <taxon>organismal metagenomes</taxon>
    </lineage>
</organism>
<proteinExistence type="predicted"/>
<name>A0A5J4SRD4_9ZZZZ</name>
<dbReference type="InterPro" id="IPR003115">
    <property type="entry name" value="ParB_N"/>
</dbReference>
<dbReference type="EMBL" id="SNRY01000067">
    <property type="protein sequence ID" value="KAA6348488.1"/>
    <property type="molecule type" value="Genomic_DNA"/>
</dbReference>
<dbReference type="GO" id="GO:0071453">
    <property type="term" value="P:cellular response to oxygen levels"/>
    <property type="evidence" value="ECO:0007669"/>
    <property type="project" value="TreeGrafter"/>
</dbReference>
<dbReference type="InterPro" id="IPR036086">
    <property type="entry name" value="ParB/Sulfiredoxin_sf"/>
</dbReference>
<feature type="domain" description="ParB-like N-terminal" evidence="1">
    <location>
        <begin position="21"/>
        <end position="117"/>
    </location>
</feature>
<dbReference type="PANTHER" id="PTHR30083">
    <property type="entry name" value="TRANSCRIPTIONAL REGULATOR-RELATED"/>
    <property type="match status" value="1"/>
</dbReference>
<evidence type="ECO:0000259" key="1">
    <source>
        <dbReference type="SMART" id="SM00470"/>
    </source>
</evidence>
<dbReference type="PANTHER" id="PTHR30083:SF1">
    <property type="entry name" value="TRANSCRIPTIONAL REGULATOR"/>
    <property type="match status" value="1"/>
</dbReference>
<sequence>MKQPELFEENKPFKSPVYNVIAVPIEKIRANSYNPNAVAPPEMKLLEKSIWEDGYTMPIVCYYLKKEDIYEIVDGYHRYSVMKTSKKIRERENGLMPVVVIEKDLSNRMASTIRHNRARGSHDIELMSNIVSELVQSGMSDAWIMKHIGMDIDELLRLKQITGLAALFRDRDFSLMESE</sequence>
<dbReference type="CDD" id="cd16397">
    <property type="entry name" value="IbrB_like"/>
    <property type="match status" value="1"/>
</dbReference>
<evidence type="ECO:0000313" key="2">
    <source>
        <dbReference type="EMBL" id="KAA6348488.1"/>
    </source>
</evidence>
<dbReference type="AlphaFoldDB" id="A0A5J4SRD4"/>
<dbReference type="Gene3D" id="3.90.1530.10">
    <property type="entry name" value="Conserved hypothetical protein from pyrococcus furiosus pfu- 392566-001, ParB domain"/>
    <property type="match status" value="1"/>
</dbReference>
<dbReference type="FunFam" id="3.90.1530.10:FF:000004">
    <property type="entry name" value="Chromosome partitioning protein ParB"/>
    <property type="match status" value="1"/>
</dbReference>
<comment type="caution">
    <text evidence="2">The sequence shown here is derived from an EMBL/GenBank/DDBJ whole genome shotgun (WGS) entry which is preliminary data.</text>
</comment>
<dbReference type="SUPFAM" id="SSF110849">
    <property type="entry name" value="ParB/Sulfiredoxin"/>
    <property type="match status" value="1"/>
</dbReference>
<dbReference type="Pfam" id="PF02195">
    <property type="entry name" value="ParB_N"/>
    <property type="match status" value="1"/>
</dbReference>
<protein>
    <recommendedName>
        <fullName evidence="1">ParB-like N-terminal domain-containing protein</fullName>
    </recommendedName>
</protein>
<accession>A0A5J4SRD4</accession>